<evidence type="ECO:0000313" key="2">
    <source>
        <dbReference type="EMBL" id="AUW41500.1"/>
    </source>
</evidence>
<gene>
    <name evidence="2" type="ORF">CUJ84_Chr001101</name>
</gene>
<dbReference type="AlphaFoldDB" id="A0A2K9YZW8"/>
<organism evidence="2 3">
    <name type="scientific">Rhizobium leguminosarum</name>
    <dbReference type="NCBI Taxonomy" id="384"/>
    <lineage>
        <taxon>Bacteria</taxon>
        <taxon>Pseudomonadati</taxon>
        <taxon>Pseudomonadota</taxon>
        <taxon>Alphaproteobacteria</taxon>
        <taxon>Hyphomicrobiales</taxon>
        <taxon>Rhizobiaceae</taxon>
        <taxon>Rhizobium/Agrobacterium group</taxon>
        <taxon>Rhizobium</taxon>
    </lineage>
</organism>
<dbReference type="RefSeq" id="WP_105005465.1">
    <property type="nucleotide sequence ID" value="NZ_CP025012.1"/>
</dbReference>
<accession>A0A2K9YZW8</accession>
<evidence type="ECO:0000256" key="1">
    <source>
        <dbReference type="SAM" id="MobiDB-lite"/>
    </source>
</evidence>
<sequence>MANEKADELPTHLVCLQLTDFPTISKTREEMAMKRRPASSSRVQRKRREEFDDGPRLGLGNRQNKAIRFLDQYYPEPQPTSVIPGVSDITMEELIARGVVAEVQAPDGKERVFILAVRGEDEVRRLKLQETSLRNGIGKR</sequence>
<reference evidence="2 3" key="1">
    <citation type="submission" date="2017-11" db="EMBL/GenBank/DDBJ databases">
        <title>Complete genome of Rhizobium leguminosarum Norway, an ineffective micro-symbiont.</title>
        <authorList>
            <person name="Hoffrichter A."/>
            <person name="Liang J."/>
            <person name="Brachmann A."/>
            <person name="Marin M."/>
        </authorList>
    </citation>
    <scope>NUCLEOTIDE SEQUENCE [LARGE SCALE GENOMIC DNA]</scope>
    <source>
        <strain evidence="2 3">Norway</strain>
    </source>
</reference>
<evidence type="ECO:0000313" key="3">
    <source>
        <dbReference type="Proteomes" id="UP000238523"/>
    </source>
</evidence>
<proteinExistence type="predicted"/>
<name>A0A2K9YZW8_RHILE</name>
<dbReference type="EMBL" id="CP025012">
    <property type="protein sequence ID" value="AUW41500.1"/>
    <property type="molecule type" value="Genomic_DNA"/>
</dbReference>
<protein>
    <submittedName>
        <fullName evidence="2">Uncharacterized protein</fullName>
    </submittedName>
</protein>
<feature type="region of interest" description="Disordered" evidence="1">
    <location>
        <begin position="28"/>
        <end position="60"/>
    </location>
</feature>
<dbReference type="Proteomes" id="UP000238523">
    <property type="component" value="Chromosome"/>
</dbReference>